<feature type="transmembrane region" description="Helical" evidence="6">
    <location>
        <begin position="112"/>
        <end position="131"/>
    </location>
</feature>
<dbReference type="InterPro" id="IPR050189">
    <property type="entry name" value="MFS_Efflux_Transporters"/>
</dbReference>
<evidence type="ECO:0000256" key="1">
    <source>
        <dbReference type="ARBA" id="ARBA00004651"/>
    </source>
</evidence>
<dbReference type="RefSeq" id="WP_007184632.1">
    <property type="nucleotide sequence ID" value="NZ_AKGD01000001.1"/>
</dbReference>
<name>I8I5A8_9GAMM</name>
<dbReference type="STRING" id="1172194.WQQ_16830"/>
<evidence type="ECO:0000256" key="4">
    <source>
        <dbReference type="ARBA" id="ARBA00022989"/>
    </source>
</evidence>
<feature type="transmembrane region" description="Helical" evidence="6">
    <location>
        <begin position="229"/>
        <end position="249"/>
    </location>
</feature>
<dbReference type="Pfam" id="PF07690">
    <property type="entry name" value="MFS_1"/>
    <property type="match status" value="1"/>
</dbReference>
<comment type="caution">
    <text evidence="8">The sequence shown here is derived from an EMBL/GenBank/DDBJ whole genome shotgun (WGS) entry which is preliminary data.</text>
</comment>
<feature type="transmembrane region" description="Helical" evidence="6">
    <location>
        <begin position="399"/>
        <end position="417"/>
    </location>
</feature>
<dbReference type="CDD" id="cd06174">
    <property type="entry name" value="MFS"/>
    <property type="match status" value="1"/>
</dbReference>
<feature type="transmembrane region" description="Helical" evidence="6">
    <location>
        <begin position="16"/>
        <end position="39"/>
    </location>
</feature>
<sequence>MPGSPASALDSRSRALAMLALIVAGETMFVLPFVIVRVFRTTFLDVFGLSNLQLGSAFSVYGAVAMVSYFLGGPLADRIAPRRLIAIALAITALGGGVFASVPAIGVLRLLYAFWGVSSILLFWAALIRAAREWGGDDTQGRAYGLLDGGRGLLAAVLASLAVSLFASLLPADVQSATLAQRRAALAQVISAGAVLTMLAAAFAWFALPRGTVEANREPRTTFGAVRAAARLPGVWLQAVVIVCAYFAYKATDNFGLYAYEVLGYDDVAAARLGSLAFWMRPLAALGAGLLADRVQGSRLLAAGFALLMAGALALASAAPSLMRLPAMFVTTVAVTSLAIYALRAIYHAVMNEARVPLAVTGSAVGLVSVIGYLPDVFAGPLIGWLLDRHPGALGHRQVFLVVAALALVGLLATLAFRKATRAPRDPT</sequence>
<keyword evidence="2" id="KW-1003">Cell membrane</keyword>
<dbReference type="SUPFAM" id="SSF103473">
    <property type="entry name" value="MFS general substrate transporter"/>
    <property type="match status" value="1"/>
</dbReference>
<dbReference type="PANTHER" id="PTHR43124">
    <property type="entry name" value="PURINE EFFLUX PUMP PBUE"/>
    <property type="match status" value="1"/>
</dbReference>
<dbReference type="Proteomes" id="UP000003704">
    <property type="component" value="Unassembled WGS sequence"/>
</dbReference>
<evidence type="ECO:0000313" key="8">
    <source>
        <dbReference type="EMBL" id="EIT71546.1"/>
    </source>
</evidence>
<feature type="domain" description="Major facilitator superfamily (MFS) profile" evidence="7">
    <location>
        <begin position="18"/>
        <end position="422"/>
    </location>
</feature>
<gene>
    <name evidence="8" type="ORF">WQQ_16830</name>
</gene>
<evidence type="ECO:0000256" key="2">
    <source>
        <dbReference type="ARBA" id="ARBA00022475"/>
    </source>
</evidence>
<comment type="subcellular location">
    <subcellularLocation>
        <location evidence="1">Cell membrane</location>
        <topology evidence="1">Multi-pass membrane protein</topology>
    </subcellularLocation>
</comment>
<dbReference type="OrthoDB" id="9773404at2"/>
<feature type="transmembrane region" description="Helical" evidence="6">
    <location>
        <begin position="152"/>
        <end position="172"/>
    </location>
</feature>
<keyword evidence="9" id="KW-1185">Reference proteome</keyword>
<evidence type="ECO:0000313" key="9">
    <source>
        <dbReference type="Proteomes" id="UP000003704"/>
    </source>
</evidence>
<dbReference type="EMBL" id="AKGD01000001">
    <property type="protein sequence ID" value="EIT71546.1"/>
    <property type="molecule type" value="Genomic_DNA"/>
</dbReference>
<dbReference type="GO" id="GO:0005886">
    <property type="term" value="C:plasma membrane"/>
    <property type="evidence" value="ECO:0007669"/>
    <property type="project" value="UniProtKB-SubCell"/>
</dbReference>
<feature type="transmembrane region" description="Helical" evidence="6">
    <location>
        <begin position="51"/>
        <end position="72"/>
    </location>
</feature>
<dbReference type="InterPro" id="IPR020846">
    <property type="entry name" value="MFS_dom"/>
</dbReference>
<reference evidence="8 9" key="1">
    <citation type="journal article" date="2012" name="J. Bacteriol.">
        <title>Genome Sequence of n-Alkane-Degrading Hydrocarboniphaga effusa Strain AP103T (ATCC BAA-332T).</title>
        <authorList>
            <person name="Chang H.K."/>
            <person name="Zylstra G.J."/>
            <person name="Chae J.C."/>
        </authorList>
    </citation>
    <scope>NUCLEOTIDE SEQUENCE [LARGE SCALE GENOMIC DNA]</scope>
    <source>
        <strain evidence="8 9">AP103</strain>
    </source>
</reference>
<evidence type="ECO:0000256" key="6">
    <source>
        <dbReference type="SAM" id="Phobius"/>
    </source>
</evidence>
<feature type="transmembrane region" description="Helical" evidence="6">
    <location>
        <begin position="269"/>
        <end position="292"/>
    </location>
</feature>
<dbReference type="PATRIC" id="fig|1172194.4.peg.1624"/>
<dbReference type="InterPro" id="IPR011701">
    <property type="entry name" value="MFS"/>
</dbReference>
<dbReference type="PANTHER" id="PTHR43124:SF3">
    <property type="entry name" value="CHLORAMPHENICOL EFFLUX PUMP RV0191"/>
    <property type="match status" value="1"/>
</dbReference>
<protein>
    <recommendedName>
        <fullName evidence="7">Major facilitator superfamily (MFS) profile domain-containing protein</fullName>
    </recommendedName>
</protein>
<dbReference type="InterPro" id="IPR036259">
    <property type="entry name" value="MFS_trans_sf"/>
</dbReference>
<feature type="transmembrane region" description="Helical" evidence="6">
    <location>
        <begin position="325"/>
        <end position="346"/>
    </location>
</feature>
<dbReference type="PROSITE" id="PS50850">
    <property type="entry name" value="MFS"/>
    <property type="match status" value="1"/>
</dbReference>
<organism evidence="8 9">
    <name type="scientific">Hydrocarboniphaga effusa AP103</name>
    <dbReference type="NCBI Taxonomy" id="1172194"/>
    <lineage>
        <taxon>Bacteria</taxon>
        <taxon>Pseudomonadati</taxon>
        <taxon>Pseudomonadota</taxon>
        <taxon>Gammaproteobacteria</taxon>
        <taxon>Nevskiales</taxon>
        <taxon>Nevskiaceae</taxon>
        <taxon>Hydrocarboniphaga</taxon>
    </lineage>
</organism>
<feature type="transmembrane region" description="Helical" evidence="6">
    <location>
        <begin position="184"/>
        <end position="208"/>
    </location>
</feature>
<dbReference type="Gene3D" id="1.20.1250.20">
    <property type="entry name" value="MFS general substrate transporter like domains"/>
    <property type="match status" value="2"/>
</dbReference>
<keyword evidence="3 6" id="KW-0812">Transmembrane</keyword>
<dbReference type="GO" id="GO:0022857">
    <property type="term" value="F:transmembrane transporter activity"/>
    <property type="evidence" value="ECO:0007669"/>
    <property type="project" value="InterPro"/>
</dbReference>
<proteinExistence type="predicted"/>
<accession>I8I5A8</accession>
<keyword evidence="5 6" id="KW-0472">Membrane</keyword>
<feature type="transmembrane region" description="Helical" evidence="6">
    <location>
        <begin position="358"/>
        <end position="387"/>
    </location>
</feature>
<evidence type="ECO:0000256" key="3">
    <source>
        <dbReference type="ARBA" id="ARBA00022692"/>
    </source>
</evidence>
<dbReference type="AlphaFoldDB" id="I8I5A8"/>
<keyword evidence="4 6" id="KW-1133">Transmembrane helix</keyword>
<evidence type="ECO:0000256" key="5">
    <source>
        <dbReference type="ARBA" id="ARBA00023136"/>
    </source>
</evidence>
<feature type="transmembrane region" description="Helical" evidence="6">
    <location>
        <begin position="84"/>
        <end position="106"/>
    </location>
</feature>
<evidence type="ECO:0000259" key="7">
    <source>
        <dbReference type="PROSITE" id="PS50850"/>
    </source>
</evidence>
<feature type="transmembrane region" description="Helical" evidence="6">
    <location>
        <begin position="299"/>
        <end position="319"/>
    </location>
</feature>